<dbReference type="EMBL" id="RZIJ01000015">
    <property type="protein sequence ID" value="RUQ68108.1"/>
    <property type="molecule type" value="Genomic_DNA"/>
</dbReference>
<proteinExistence type="predicted"/>
<dbReference type="Pfam" id="PF01527">
    <property type="entry name" value="HTH_Tnp_1"/>
    <property type="match status" value="1"/>
</dbReference>
<dbReference type="OrthoDB" id="7476756at2"/>
<dbReference type="InterPro" id="IPR010921">
    <property type="entry name" value="Trp_repressor/repl_initiator"/>
</dbReference>
<reference evidence="1 2" key="1">
    <citation type="submission" date="2018-12" db="EMBL/GenBank/DDBJ databases">
        <authorList>
            <person name="Yang Y."/>
        </authorList>
    </citation>
    <scope>NUCLEOTIDE SEQUENCE [LARGE SCALE GENOMIC DNA]</scope>
    <source>
        <strain evidence="1 2">GSF71</strain>
    </source>
</reference>
<dbReference type="GO" id="GO:0043565">
    <property type="term" value="F:sequence-specific DNA binding"/>
    <property type="evidence" value="ECO:0007669"/>
    <property type="project" value="InterPro"/>
</dbReference>
<dbReference type="PANTHER" id="PTHR37936">
    <property type="entry name" value="TRANSPOSASE INSC FOR INSERTION ELEMENT IS2A-RELATED"/>
    <property type="match status" value="1"/>
</dbReference>
<comment type="caution">
    <text evidence="1">The sequence shown here is derived from an EMBL/GenBank/DDBJ whole genome shotgun (WGS) entry which is preliminary data.</text>
</comment>
<dbReference type="SUPFAM" id="SSF48295">
    <property type="entry name" value="TrpR-like"/>
    <property type="match status" value="1"/>
</dbReference>
<accession>A0A433J5U7</accession>
<gene>
    <name evidence="1" type="ORF">EJ913_18500</name>
</gene>
<protein>
    <submittedName>
        <fullName evidence="1">Transposase</fullName>
    </submittedName>
</protein>
<evidence type="ECO:0000313" key="1">
    <source>
        <dbReference type="EMBL" id="RUQ68108.1"/>
    </source>
</evidence>
<dbReference type="InterPro" id="IPR002514">
    <property type="entry name" value="Transposase_8"/>
</dbReference>
<dbReference type="Proteomes" id="UP000280346">
    <property type="component" value="Unassembled WGS sequence"/>
</dbReference>
<sequence length="158" mass="16549">MDVGGTNWCGGLGIVASSVVCTVAVQRIEVITGAGGRRTYSLEEKIRLVGEAHGGRGAVAAVARRHGVCTSLIYRWRRQLESGELSAEAPGFVPVHVLEATPAGLPSPVMTPSAPKTPPIERRVALVEVVLSNGRVLRVAEDIAPATLRRLVGALDAP</sequence>
<dbReference type="PANTHER" id="PTHR37936:SF3">
    <property type="entry name" value="TRANSPOSASE INSC FOR INSERTION ELEMENT IS2A-RELATED"/>
    <property type="match status" value="1"/>
</dbReference>
<dbReference type="GO" id="GO:0006313">
    <property type="term" value="P:DNA transposition"/>
    <property type="evidence" value="ECO:0007669"/>
    <property type="project" value="InterPro"/>
</dbReference>
<keyword evidence="2" id="KW-1185">Reference proteome</keyword>
<organism evidence="1 2">
    <name type="scientific">Azospirillum doebereinerae</name>
    <dbReference type="NCBI Taxonomy" id="92933"/>
    <lineage>
        <taxon>Bacteria</taxon>
        <taxon>Pseudomonadati</taxon>
        <taxon>Pseudomonadota</taxon>
        <taxon>Alphaproteobacteria</taxon>
        <taxon>Rhodospirillales</taxon>
        <taxon>Azospirillaceae</taxon>
        <taxon>Azospirillum</taxon>
    </lineage>
</organism>
<dbReference type="AlphaFoldDB" id="A0A433J5U7"/>
<name>A0A433J5U7_9PROT</name>
<dbReference type="NCBIfam" id="NF047595">
    <property type="entry name" value="IS66_ISRel24_TnpA"/>
    <property type="match status" value="1"/>
</dbReference>
<dbReference type="GO" id="GO:0004803">
    <property type="term" value="F:transposase activity"/>
    <property type="evidence" value="ECO:0007669"/>
    <property type="project" value="InterPro"/>
</dbReference>
<evidence type="ECO:0000313" key="2">
    <source>
        <dbReference type="Proteomes" id="UP000280346"/>
    </source>
</evidence>